<evidence type="ECO:0000256" key="1">
    <source>
        <dbReference type="SAM" id="MobiDB-lite"/>
    </source>
</evidence>
<sequence>MTVRMTVGMTVGMTHPRARGTVAALALVLTLGGCGSGWTVTGGEGGPGSAAPAAPTAPSLPAATGTGPYPSPSGPAEASPVPTAAPGTPRVDVPRPADVDQEDADAVARGALTVLWTFDTVTDGGPHDAGFRAADAGWLTPAYARRLRDHQPRSVPGAQWREWAGHRAVTEVTLERAADAAIPPDSDTEAWRQWTVTASPRGRAGWTGDPSTVVAYVRLTRAAAGTGWRVADVAVQ</sequence>
<evidence type="ECO:0000313" key="2">
    <source>
        <dbReference type="EMBL" id="MFD0315645.1"/>
    </source>
</evidence>
<reference evidence="3" key="1">
    <citation type="journal article" date="2019" name="Int. J. Syst. Evol. Microbiol.">
        <title>The Global Catalogue of Microorganisms (GCM) 10K type strain sequencing project: providing services to taxonomists for standard genome sequencing and annotation.</title>
        <authorList>
            <consortium name="The Broad Institute Genomics Platform"/>
            <consortium name="The Broad Institute Genome Sequencing Center for Infectious Disease"/>
            <person name="Wu L."/>
            <person name="Ma J."/>
        </authorList>
    </citation>
    <scope>NUCLEOTIDE SEQUENCE [LARGE SCALE GENOMIC DNA]</scope>
    <source>
        <strain evidence="3">CGMCC 4.7400</strain>
    </source>
</reference>
<dbReference type="PROSITE" id="PS51257">
    <property type="entry name" value="PROKAR_LIPOPROTEIN"/>
    <property type="match status" value="1"/>
</dbReference>
<organism evidence="2 3">
    <name type="scientific">Streptomyces flavalbus</name>
    <dbReference type="NCBI Taxonomy" id="2665155"/>
    <lineage>
        <taxon>Bacteria</taxon>
        <taxon>Bacillati</taxon>
        <taxon>Actinomycetota</taxon>
        <taxon>Actinomycetes</taxon>
        <taxon>Kitasatosporales</taxon>
        <taxon>Streptomycetaceae</taxon>
        <taxon>Streptomyces</taxon>
    </lineage>
</organism>
<accession>A0ABW2W848</accession>
<keyword evidence="3" id="KW-1185">Reference proteome</keyword>
<name>A0ABW2W848_9ACTN</name>
<dbReference type="Proteomes" id="UP001597023">
    <property type="component" value="Unassembled WGS sequence"/>
</dbReference>
<gene>
    <name evidence="2" type="ORF">ACFQZ6_15710</name>
</gene>
<evidence type="ECO:0000313" key="3">
    <source>
        <dbReference type="Proteomes" id="UP001597023"/>
    </source>
</evidence>
<feature type="compositionally biased region" description="Low complexity" evidence="1">
    <location>
        <begin position="49"/>
        <end position="68"/>
    </location>
</feature>
<feature type="region of interest" description="Disordered" evidence="1">
    <location>
        <begin position="44"/>
        <end position="97"/>
    </location>
</feature>
<evidence type="ECO:0008006" key="4">
    <source>
        <dbReference type="Google" id="ProtNLM"/>
    </source>
</evidence>
<dbReference type="EMBL" id="JBHTEB010000001">
    <property type="protein sequence ID" value="MFD0315645.1"/>
    <property type="molecule type" value="Genomic_DNA"/>
</dbReference>
<comment type="caution">
    <text evidence="2">The sequence shown here is derived from an EMBL/GenBank/DDBJ whole genome shotgun (WGS) entry which is preliminary data.</text>
</comment>
<dbReference type="RefSeq" id="WP_381609086.1">
    <property type="nucleotide sequence ID" value="NZ_JBHTEB010000001.1"/>
</dbReference>
<protein>
    <recommendedName>
        <fullName evidence="4">Secreted protein</fullName>
    </recommendedName>
</protein>
<proteinExistence type="predicted"/>